<gene>
    <name evidence="2" type="ORF">ARMGADRAFT_1022991</name>
</gene>
<organism evidence="2 3">
    <name type="scientific">Armillaria gallica</name>
    <name type="common">Bulbous honey fungus</name>
    <name type="synonym">Armillaria bulbosa</name>
    <dbReference type="NCBI Taxonomy" id="47427"/>
    <lineage>
        <taxon>Eukaryota</taxon>
        <taxon>Fungi</taxon>
        <taxon>Dikarya</taxon>
        <taxon>Basidiomycota</taxon>
        <taxon>Agaricomycotina</taxon>
        <taxon>Agaricomycetes</taxon>
        <taxon>Agaricomycetidae</taxon>
        <taxon>Agaricales</taxon>
        <taxon>Marasmiineae</taxon>
        <taxon>Physalacriaceae</taxon>
        <taxon>Armillaria</taxon>
    </lineage>
</organism>
<accession>A0A2H3EF80</accession>
<keyword evidence="3" id="KW-1185">Reference proteome</keyword>
<dbReference type="InParanoid" id="A0A2H3EF80"/>
<name>A0A2H3EF80_ARMGA</name>
<feature type="region of interest" description="Disordered" evidence="1">
    <location>
        <begin position="37"/>
        <end position="57"/>
    </location>
</feature>
<reference evidence="3" key="1">
    <citation type="journal article" date="2017" name="Nat. Ecol. Evol.">
        <title>Genome expansion and lineage-specific genetic innovations in the forest pathogenic fungi Armillaria.</title>
        <authorList>
            <person name="Sipos G."/>
            <person name="Prasanna A.N."/>
            <person name="Walter M.C."/>
            <person name="O'Connor E."/>
            <person name="Balint B."/>
            <person name="Krizsan K."/>
            <person name="Kiss B."/>
            <person name="Hess J."/>
            <person name="Varga T."/>
            <person name="Slot J."/>
            <person name="Riley R."/>
            <person name="Boka B."/>
            <person name="Rigling D."/>
            <person name="Barry K."/>
            <person name="Lee J."/>
            <person name="Mihaltcheva S."/>
            <person name="LaButti K."/>
            <person name="Lipzen A."/>
            <person name="Waldron R."/>
            <person name="Moloney N.M."/>
            <person name="Sperisen C."/>
            <person name="Kredics L."/>
            <person name="Vagvoelgyi C."/>
            <person name="Patrignani A."/>
            <person name="Fitzpatrick D."/>
            <person name="Nagy I."/>
            <person name="Doyle S."/>
            <person name="Anderson J.B."/>
            <person name="Grigoriev I.V."/>
            <person name="Gueldener U."/>
            <person name="Muensterkoetter M."/>
            <person name="Nagy L.G."/>
        </authorList>
    </citation>
    <scope>NUCLEOTIDE SEQUENCE [LARGE SCALE GENOMIC DNA]</scope>
    <source>
        <strain evidence="3">Ar21-2</strain>
    </source>
</reference>
<protein>
    <submittedName>
        <fullName evidence="2">Uncharacterized protein</fullName>
    </submittedName>
</protein>
<evidence type="ECO:0000313" key="3">
    <source>
        <dbReference type="Proteomes" id="UP000217790"/>
    </source>
</evidence>
<evidence type="ECO:0000313" key="2">
    <source>
        <dbReference type="EMBL" id="PBL04625.1"/>
    </source>
</evidence>
<sequence>MPCPACNEMINIGAASPNALVMLSSQRHCQVIQDADDEDMETGGNKNGGDTGSNLILPNNKPCNDTIPFIDAPRTQSGWTWHVRDLHAALWTHMCNEVIDGDWIDEGVIVCKQEGCETYLTGMEN</sequence>
<dbReference type="EMBL" id="KZ293644">
    <property type="protein sequence ID" value="PBL04625.1"/>
    <property type="molecule type" value="Genomic_DNA"/>
</dbReference>
<dbReference type="AlphaFoldDB" id="A0A2H3EF80"/>
<proteinExistence type="predicted"/>
<evidence type="ECO:0000256" key="1">
    <source>
        <dbReference type="SAM" id="MobiDB-lite"/>
    </source>
</evidence>
<dbReference type="Proteomes" id="UP000217790">
    <property type="component" value="Unassembled WGS sequence"/>
</dbReference>